<keyword evidence="1" id="KW-0732">Signal</keyword>
<organism evidence="2 3">
    <name type="scientific">Stegodyphus mimosarum</name>
    <name type="common">African social velvet spider</name>
    <dbReference type="NCBI Taxonomy" id="407821"/>
    <lineage>
        <taxon>Eukaryota</taxon>
        <taxon>Metazoa</taxon>
        <taxon>Ecdysozoa</taxon>
        <taxon>Arthropoda</taxon>
        <taxon>Chelicerata</taxon>
        <taxon>Arachnida</taxon>
        <taxon>Araneae</taxon>
        <taxon>Araneomorphae</taxon>
        <taxon>Entelegynae</taxon>
        <taxon>Eresoidea</taxon>
        <taxon>Eresidae</taxon>
        <taxon>Stegodyphus</taxon>
    </lineage>
</organism>
<proteinExistence type="predicted"/>
<evidence type="ECO:0000313" key="3">
    <source>
        <dbReference type="Proteomes" id="UP000054359"/>
    </source>
</evidence>
<keyword evidence="3" id="KW-1185">Reference proteome</keyword>
<reference evidence="2 3" key="1">
    <citation type="submission" date="2013-11" db="EMBL/GenBank/DDBJ databases">
        <title>Genome sequencing of Stegodyphus mimosarum.</title>
        <authorList>
            <person name="Bechsgaard J."/>
        </authorList>
    </citation>
    <scope>NUCLEOTIDE SEQUENCE [LARGE SCALE GENOMIC DNA]</scope>
</reference>
<dbReference type="Proteomes" id="UP000054359">
    <property type="component" value="Unassembled WGS sequence"/>
</dbReference>
<feature type="non-terminal residue" evidence="2">
    <location>
        <position position="103"/>
    </location>
</feature>
<evidence type="ECO:0000256" key="1">
    <source>
        <dbReference type="SAM" id="SignalP"/>
    </source>
</evidence>
<dbReference type="OMA" id="HRAYFNT"/>
<gene>
    <name evidence="2" type="ORF">X975_10055</name>
</gene>
<feature type="chain" id="PRO_5001830144" evidence="1">
    <location>
        <begin position="19"/>
        <end position="103"/>
    </location>
</feature>
<name>A0A087U149_STEMI</name>
<sequence>MVVNLLLRLVLLPAVTLGEECTLYQLHRCLESLQSLSQGGDLALTTTLHELQAVCSTLKESVWCVDEHMKHCFTPTQRKVFNHVVAGARQFLLELCVPGPIQE</sequence>
<evidence type="ECO:0000313" key="2">
    <source>
        <dbReference type="EMBL" id="KFM71088.1"/>
    </source>
</evidence>
<dbReference type="PANTHER" id="PTHR33964:SF1">
    <property type="entry name" value="RE45066P"/>
    <property type="match status" value="1"/>
</dbReference>
<dbReference type="AlphaFoldDB" id="A0A087U149"/>
<feature type="signal peptide" evidence="1">
    <location>
        <begin position="1"/>
        <end position="18"/>
    </location>
</feature>
<dbReference type="OrthoDB" id="6429424at2759"/>
<dbReference type="PANTHER" id="PTHR33964">
    <property type="entry name" value="RE45066P-RELATED"/>
    <property type="match status" value="1"/>
</dbReference>
<protein>
    <submittedName>
        <fullName evidence="2">Uncharacterized protein</fullName>
    </submittedName>
</protein>
<accession>A0A087U149</accession>
<dbReference type="EMBL" id="KK117676">
    <property type="protein sequence ID" value="KFM71088.1"/>
    <property type="molecule type" value="Genomic_DNA"/>
</dbReference>